<evidence type="ECO:0000256" key="1">
    <source>
        <dbReference type="SAM" id="MobiDB-lite"/>
    </source>
</evidence>
<dbReference type="EMBL" id="CP012390">
    <property type="protein sequence ID" value="ALE18878.1"/>
    <property type="molecule type" value="Genomic_DNA"/>
</dbReference>
<dbReference type="STRING" id="1528099.AL705_03500"/>
<feature type="region of interest" description="Disordered" evidence="1">
    <location>
        <begin position="316"/>
        <end position="356"/>
    </location>
</feature>
<proteinExistence type="predicted"/>
<feature type="transmembrane region" description="Helical" evidence="2">
    <location>
        <begin position="235"/>
        <end position="254"/>
    </location>
</feature>
<dbReference type="KEGG" id="cbq:AL705_03500"/>
<dbReference type="Proteomes" id="UP000068137">
    <property type="component" value="Chromosome"/>
</dbReference>
<feature type="compositionally biased region" description="Basic and acidic residues" evidence="1">
    <location>
        <begin position="344"/>
        <end position="356"/>
    </location>
</feature>
<evidence type="ECO:0000313" key="5">
    <source>
        <dbReference type="Proteomes" id="UP000068137"/>
    </source>
</evidence>
<dbReference type="GeneID" id="84894659"/>
<reference evidence="3 5" key="1">
    <citation type="journal article" date="2015" name="Genome Announc.">
        <title>Complete Genome Sequences for Two Strains of a Novel Fastidious, Partially Acid-Fast, Gram-Positive Corynebacterineae Bacterium, Derived from Human Clinical Samples.</title>
        <authorList>
            <person name="Nicholson A.C."/>
            <person name="Bell M."/>
            <person name="Humrighouse B.W."/>
            <person name="McQuiston J.R."/>
        </authorList>
    </citation>
    <scope>NUCLEOTIDE SEQUENCE [LARGE SCALE GENOMIC DNA]</scope>
    <source>
        <strain evidence="3 5">X1698</strain>
    </source>
</reference>
<feature type="transmembrane region" description="Helical" evidence="2">
    <location>
        <begin position="21"/>
        <end position="43"/>
    </location>
</feature>
<dbReference type="OrthoDB" id="4420358at2"/>
<keyword evidence="2" id="KW-0812">Transmembrane</keyword>
<keyword evidence="6" id="KW-1185">Reference proteome</keyword>
<evidence type="ECO:0000313" key="6">
    <source>
        <dbReference type="Proteomes" id="UP000324288"/>
    </source>
</evidence>
<accession>A0A0M4MKZ7</accession>
<evidence type="ECO:0000313" key="3">
    <source>
        <dbReference type="EMBL" id="ALE18878.1"/>
    </source>
</evidence>
<gene>
    <name evidence="3" type="ORF">AL705_03500</name>
    <name evidence="4" type="ORF">LC603019_00686</name>
</gene>
<keyword evidence="2" id="KW-1133">Transmembrane helix</keyword>
<dbReference type="EMBL" id="LR584267">
    <property type="protein sequence ID" value="VHO00362.1"/>
    <property type="molecule type" value="Genomic_DNA"/>
</dbReference>
<keyword evidence="2" id="KW-0472">Membrane</keyword>
<reference evidence="4 6" key="3">
    <citation type="submission" date="2019-04" db="EMBL/GenBank/DDBJ databases">
        <authorList>
            <person name="Seth-Smith MB H."/>
            <person name="Seth-Smith H."/>
        </authorList>
    </citation>
    <scope>NUCLEOTIDE SEQUENCE [LARGE SCALE GENOMIC DNA]</scope>
    <source>
        <strain evidence="4">USB-603019</strain>
    </source>
</reference>
<feature type="transmembrane region" description="Helical" evidence="2">
    <location>
        <begin position="63"/>
        <end position="83"/>
    </location>
</feature>
<organism evidence="3 5">
    <name type="scientific">Lawsonella clevelandensis</name>
    <dbReference type="NCBI Taxonomy" id="1528099"/>
    <lineage>
        <taxon>Bacteria</taxon>
        <taxon>Bacillati</taxon>
        <taxon>Actinomycetota</taxon>
        <taxon>Actinomycetes</taxon>
        <taxon>Mycobacteriales</taxon>
        <taxon>Lawsonellaceae</taxon>
        <taxon>Lawsonella</taxon>
    </lineage>
</organism>
<dbReference type="RefSeq" id="WP_053961829.1">
    <property type="nucleotide sequence ID" value="NZ_CAJPTR010000022.1"/>
</dbReference>
<evidence type="ECO:0008006" key="7">
    <source>
        <dbReference type="Google" id="ProtNLM"/>
    </source>
</evidence>
<reference evidence="3" key="2">
    <citation type="journal article" date="2016" name="Int. J. Syst. Evol. Microbiol.">
        <title>Lawsonella clevelandensis gen. nov., sp. nov., a new member of the suborder Corynebacterineae isolated from human abscesses.</title>
        <authorList>
            <person name="Bell M.E."/>
            <person name="Bernard K.A."/>
            <person name="Harrington S.M."/>
            <person name="Patel N.B."/>
            <person name="Tucker T.A."/>
            <person name="Metcalfe M.G."/>
            <person name="McQuiston J.R."/>
        </authorList>
    </citation>
    <scope>NUCLEOTIDE SEQUENCE</scope>
    <source>
        <strain evidence="3">X1698</strain>
    </source>
</reference>
<protein>
    <recommendedName>
        <fullName evidence="7">ABC transporter permease</fullName>
    </recommendedName>
</protein>
<feature type="transmembrane region" description="Helical" evidence="2">
    <location>
        <begin position="181"/>
        <end position="200"/>
    </location>
</feature>
<feature type="transmembrane region" description="Helical" evidence="2">
    <location>
        <begin position="152"/>
        <end position="174"/>
    </location>
</feature>
<dbReference type="AlphaFoldDB" id="A0A0M4MKZ7"/>
<evidence type="ECO:0000256" key="2">
    <source>
        <dbReference type="SAM" id="Phobius"/>
    </source>
</evidence>
<sequence>MKTFYHAMRAEWIKMWSVRSALVSTIIIGVFGIASSAFVAWLYRSLLHGPGVVVSFAYQPEELLMGVTGIGFLVVLIFSVTMVTTEYSTLTIESTFRGTPRRPLVFLAKLVVGGLYMALVGLVTTFLAGLAAKLVTINVGDVEIFSSTWANYYWRIPVAFFLVALLSMGIGMIIRNTAGAIALLVVWMTAIETILLVFSAKVNFGSFLPFQNIYYFINGSATTPVFTFKWNQYGAGAYFFGIAALLFLIGLFVADPALRTFKSAPKPVAVNTTADAPAAGSTLPSAPVAPTTAVAPAVPGTPAAPVSRLQQVPMANRASTGSTVPPQAGGAELPLEAMPPSDAVEPRDPNKGAHEL</sequence>
<feature type="transmembrane region" description="Helical" evidence="2">
    <location>
        <begin position="104"/>
        <end position="132"/>
    </location>
</feature>
<name>A0A0M4MKZ7_9ACTN</name>
<dbReference type="Proteomes" id="UP000324288">
    <property type="component" value="Chromosome"/>
</dbReference>
<evidence type="ECO:0000313" key="4">
    <source>
        <dbReference type="EMBL" id="VHO00362.1"/>
    </source>
</evidence>